<proteinExistence type="predicted"/>
<accession>A0A2T5J1D0</accession>
<organism evidence="1 2">
    <name type="scientific">Agitococcus lubricus</name>
    <dbReference type="NCBI Taxonomy" id="1077255"/>
    <lineage>
        <taxon>Bacteria</taxon>
        <taxon>Pseudomonadati</taxon>
        <taxon>Pseudomonadota</taxon>
        <taxon>Gammaproteobacteria</taxon>
        <taxon>Moraxellales</taxon>
        <taxon>Moraxellaceae</taxon>
        <taxon>Agitococcus</taxon>
    </lineage>
</organism>
<evidence type="ECO:0000313" key="1">
    <source>
        <dbReference type="EMBL" id="PTQ90249.1"/>
    </source>
</evidence>
<protein>
    <submittedName>
        <fullName evidence="1">Toprim domain-containing protein</fullName>
    </submittedName>
</protein>
<name>A0A2T5J1D0_9GAMM</name>
<dbReference type="EMBL" id="QAON01000003">
    <property type="protein sequence ID" value="PTQ90249.1"/>
    <property type="molecule type" value="Genomic_DNA"/>
</dbReference>
<keyword evidence="2" id="KW-1185">Reference proteome</keyword>
<dbReference type="AlphaFoldDB" id="A0A2T5J1D0"/>
<dbReference type="Proteomes" id="UP000244223">
    <property type="component" value="Unassembled WGS sequence"/>
</dbReference>
<dbReference type="InterPro" id="IPR034154">
    <property type="entry name" value="TOPRIM_DnaG/twinkle"/>
</dbReference>
<gene>
    <name evidence="1" type="ORF">C8N29_1031</name>
</gene>
<dbReference type="CDD" id="cd01029">
    <property type="entry name" value="TOPRIM_primases"/>
    <property type="match status" value="1"/>
</dbReference>
<comment type="caution">
    <text evidence="1">The sequence shown here is derived from an EMBL/GenBank/DDBJ whole genome shotgun (WGS) entry which is preliminary data.</text>
</comment>
<sequence length="235" mass="26688">MNPIIKSDALTRLQSDFDFKLTGNRKWLQEGRCPSCHKKELYGSAEAPWVIKCGRINNCGYENGLRDLYPDLFESWSDRFKADDKNPNAAADAYLKEARGFNLTTLKSCYSQEYYFDRELEIGSATVRFSLADGYWERIIDKPERFKSKARIKPGFSANGLWWSMPNTDLLHAKEIWLVEGIFDAIALSHHGLTAVAIISSNYYPHIAIKALAEQCLANNIAKPKLVIAMDNDPV</sequence>
<dbReference type="RefSeq" id="WP_107864700.1">
    <property type="nucleotide sequence ID" value="NZ_QAON01000003.1"/>
</dbReference>
<dbReference type="OrthoDB" id="5618772at2"/>
<evidence type="ECO:0000313" key="2">
    <source>
        <dbReference type="Proteomes" id="UP000244223"/>
    </source>
</evidence>
<dbReference type="Gene3D" id="3.40.1360.10">
    <property type="match status" value="1"/>
</dbReference>
<reference evidence="1 2" key="1">
    <citation type="submission" date="2018-04" db="EMBL/GenBank/DDBJ databases">
        <title>Genomic Encyclopedia of Archaeal and Bacterial Type Strains, Phase II (KMG-II): from individual species to whole genera.</title>
        <authorList>
            <person name="Goeker M."/>
        </authorList>
    </citation>
    <scope>NUCLEOTIDE SEQUENCE [LARGE SCALE GENOMIC DNA]</scope>
    <source>
        <strain evidence="1 2">DSM 5822</strain>
    </source>
</reference>